<feature type="transmembrane region" description="Helical" evidence="6">
    <location>
        <begin position="232"/>
        <end position="251"/>
    </location>
</feature>
<dbReference type="SUPFAM" id="SSF103473">
    <property type="entry name" value="MFS general substrate transporter"/>
    <property type="match status" value="1"/>
</dbReference>
<evidence type="ECO:0000256" key="2">
    <source>
        <dbReference type="ARBA" id="ARBA00022475"/>
    </source>
</evidence>
<dbReference type="GO" id="GO:0005886">
    <property type="term" value="C:plasma membrane"/>
    <property type="evidence" value="ECO:0007669"/>
    <property type="project" value="UniProtKB-SubCell"/>
</dbReference>
<dbReference type="Gene3D" id="1.20.1250.20">
    <property type="entry name" value="MFS general substrate transporter like domains"/>
    <property type="match status" value="1"/>
</dbReference>
<accession>A0A7W7SC47</accession>
<dbReference type="EMBL" id="JACHJR010000001">
    <property type="protein sequence ID" value="MBB4947317.1"/>
    <property type="molecule type" value="Genomic_DNA"/>
</dbReference>
<name>A0A7W7SC47_9ACTN</name>
<evidence type="ECO:0000256" key="1">
    <source>
        <dbReference type="ARBA" id="ARBA00004651"/>
    </source>
</evidence>
<sequence>MPLAKTRDDGGRGLRRAAVLANADWCVTTPLLPALAAGLGTGPGTVTLSVGLHSLGHACALPLWGRLVDRYGPQAAVRAGLLLAAVASAGSALATGAGPWLVLRVLAGAGFAALTPAIAARHAAVADPGARQRRFAGLTTATSVSAVLTPLLAGLAVAHGSWRLLFGALAVGAGLTVAGLRRGAPPGPRPTGRRPVPSGRRLVLGLGLLEGTALVAPPMLLVPALGEGAGRAGPVVVTAYALGVLAGSLTVRRHGRRWPAGRLLAVGGLACVSAAAVAWSGRSAVPAVLAAVLYGCAWSYLHTTLQTWLPGAGPAGSEGGTASLFATSGMLAGALTVTAAAPLLDHGWAGWLFGAEAVLGAALVPAARSLTRPPVATREFPVEFPEKNPDRKFAAVARVGILFSQSPGNVVDPGPPEHLTSIPGRNPWVAV</sequence>
<dbReference type="GO" id="GO:0022857">
    <property type="term" value="F:transmembrane transporter activity"/>
    <property type="evidence" value="ECO:0007669"/>
    <property type="project" value="InterPro"/>
</dbReference>
<organism evidence="8 9">
    <name type="scientific">Kitasatospora gansuensis</name>
    <dbReference type="NCBI Taxonomy" id="258050"/>
    <lineage>
        <taxon>Bacteria</taxon>
        <taxon>Bacillati</taxon>
        <taxon>Actinomycetota</taxon>
        <taxon>Actinomycetes</taxon>
        <taxon>Kitasatosporales</taxon>
        <taxon>Streptomycetaceae</taxon>
        <taxon>Kitasatospora</taxon>
    </lineage>
</organism>
<feature type="transmembrane region" description="Helical" evidence="6">
    <location>
        <begin position="101"/>
        <end position="123"/>
    </location>
</feature>
<keyword evidence="4 6" id="KW-1133">Transmembrane helix</keyword>
<evidence type="ECO:0000313" key="8">
    <source>
        <dbReference type="EMBL" id="MBB4947317.1"/>
    </source>
</evidence>
<dbReference type="RefSeq" id="WP_184915123.1">
    <property type="nucleotide sequence ID" value="NZ_JACHJR010000001.1"/>
</dbReference>
<feature type="transmembrane region" description="Helical" evidence="6">
    <location>
        <begin position="135"/>
        <end position="158"/>
    </location>
</feature>
<proteinExistence type="predicted"/>
<keyword evidence="9" id="KW-1185">Reference proteome</keyword>
<dbReference type="Pfam" id="PF07690">
    <property type="entry name" value="MFS_1"/>
    <property type="match status" value="1"/>
</dbReference>
<feature type="domain" description="Major facilitator superfamily (MFS) profile" evidence="7">
    <location>
        <begin position="1"/>
        <end position="431"/>
    </location>
</feature>
<evidence type="ECO:0000259" key="7">
    <source>
        <dbReference type="PROSITE" id="PS50850"/>
    </source>
</evidence>
<feature type="transmembrane region" description="Helical" evidence="6">
    <location>
        <begin position="263"/>
        <end position="281"/>
    </location>
</feature>
<dbReference type="InterPro" id="IPR011701">
    <property type="entry name" value="MFS"/>
</dbReference>
<feature type="transmembrane region" description="Helical" evidence="6">
    <location>
        <begin position="321"/>
        <end position="342"/>
    </location>
</feature>
<feature type="transmembrane region" description="Helical" evidence="6">
    <location>
        <begin position="348"/>
        <end position="367"/>
    </location>
</feature>
<dbReference type="PANTHER" id="PTHR43124:SF3">
    <property type="entry name" value="CHLORAMPHENICOL EFFLUX PUMP RV0191"/>
    <property type="match status" value="1"/>
</dbReference>
<evidence type="ECO:0000313" key="9">
    <source>
        <dbReference type="Proteomes" id="UP000573327"/>
    </source>
</evidence>
<dbReference type="InterPro" id="IPR050189">
    <property type="entry name" value="MFS_Efflux_Transporters"/>
</dbReference>
<feature type="transmembrane region" description="Helical" evidence="6">
    <location>
        <begin position="164"/>
        <end position="181"/>
    </location>
</feature>
<keyword evidence="5 6" id="KW-0472">Membrane</keyword>
<evidence type="ECO:0000256" key="3">
    <source>
        <dbReference type="ARBA" id="ARBA00022692"/>
    </source>
</evidence>
<protein>
    <submittedName>
        <fullName evidence="8">MFS family permease</fullName>
    </submittedName>
</protein>
<dbReference type="Proteomes" id="UP000573327">
    <property type="component" value="Unassembled WGS sequence"/>
</dbReference>
<feature type="transmembrane region" description="Helical" evidence="6">
    <location>
        <begin position="202"/>
        <end position="226"/>
    </location>
</feature>
<feature type="transmembrane region" description="Helical" evidence="6">
    <location>
        <begin position="75"/>
        <end position="95"/>
    </location>
</feature>
<comment type="caution">
    <text evidence="8">The sequence shown here is derived from an EMBL/GenBank/DDBJ whole genome shotgun (WGS) entry which is preliminary data.</text>
</comment>
<evidence type="ECO:0000256" key="6">
    <source>
        <dbReference type="SAM" id="Phobius"/>
    </source>
</evidence>
<dbReference type="PROSITE" id="PS50850">
    <property type="entry name" value="MFS"/>
    <property type="match status" value="1"/>
</dbReference>
<keyword evidence="2" id="KW-1003">Cell membrane</keyword>
<gene>
    <name evidence="8" type="ORF">F4556_002852</name>
</gene>
<dbReference type="InterPro" id="IPR020846">
    <property type="entry name" value="MFS_dom"/>
</dbReference>
<feature type="transmembrane region" description="Helical" evidence="6">
    <location>
        <begin position="287"/>
        <end position="309"/>
    </location>
</feature>
<dbReference type="InterPro" id="IPR036259">
    <property type="entry name" value="MFS_trans_sf"/>
</dbReference>
<dbReference type="PANTHER" id="PTHR43124">
    <property type="entry name" value="PURINE EFFLUX PUMP PBUE"/>
    <property type="match status" value="1"/>
</dbReference>
<evidence type="ECO:0000256" key="5">
    <source>
        <dbReference type="ARBA" id="ARBA00023136"/>
    </source>
</evidence>
<keyword evidence="3 6" id="KW-0812">Transmembrane</keyword>
<reference evidence="8 9" key="1">
    <citation type="submission" date="2020-08" db="EMBL/GenBank/DDBJ databases">
        <title>Sequencing the genomes of 1000 actinobacteria strains.</title>
        <authorList>
            <person name="Klenk H.-P."/>
        </authorList>
    </citation>
    <scope>NUCLEOTIDE SEQUENCE [LARGE SCALE GENOMIC DNA]</scope>
    <source>
        <strain evidence="8 9">DSM 44786</strain>
    </source>
</reference>
<evidence type="ECO:0000256" key="4">
    <source>
        <dbReference type="ARBA" id="ARBA00022989"/>
    </source>
</evidence>
<dbReference type="AlphaFoldDB" id="A0A7W7SC47"/>
<comment type="subcellular location">
    <subcellularLocation>
        <location evidence="1">Cell membrane</location>
        <topology evidence="1">Multi-pass membrane protein</topology>
    </subcellularLocation>
</comment>